<reference evidence="1 2" key="2">
    <citation type="submission" date="2019-01" db="EMBL/GenBank/DDBJ databases">
        <authorList>
            <person name="Li Y."/>
        </authorList>
    </citation>
    <scope>NUCLEOTIDE SEQUENCE [LARGE SCALE GENOMIC DNA]</scope>
    <source>
        <strain evidence="1 2">SK2B-1</strain>
    </source>
</reference>
<organism evidence="1 2">
    <name type="scientific">Paenirhodobacter populi</name>
    <dbReference type="NCBI Taxonomy" id="2306993"/>
    <lineage>
        <taxon>Bacteria</taxon>
        <taxon>Pseudomonadati</taxon>
        <taxon>Pseudomonadota</taxon>
        <taxon>Alphaproteobacteria</taxon>
        <taxon>Rhodobacterales</taxon>
        <taxon>Rhodobacter group</taxon>
        <taxon>Paenirhodobacter</taxon>
    </lineage>
</organism>
<protein>
    <submittedName>
        <fullName evidence="1">Uncharacterized protein</fullName>
    </submittedName>
</protein>
<evidence type="ECO:0000313" key="1">
    <source>
        <dbReference type="EMBL" id="RWR18795.1"/>
    </source>
</evidence>
<gene>
    <name evidence="1" type="ORF">D2T30_15655</name>
</gene>
<accession>A0A443JE19</accession>
<dbReference type="Proteomes" id="UP000284476">
    <property type="component" value="Unassembled WGS sequence"/>
</dbReference>
<sequence length="189" mass="20137">MVAEFPKSYVTGVTRALDSAIVSTSSPFSYAEQVQDFGGERWSFTIEAKARGREFEVFANSILNKKLPFTFRDWQEGVGSGALIVSGANQSGNSLNVAGAWGDISLRAGDFFSVEIGGYHRLHQLTEDAVPTSGGAAVLRFVPRLRASPSNGTFVEIKAPAVTLRASSKVSAPVGFVVTIFDISAVEAL</sequence>
<dbReference type="AlphaFoldDB" id="A0A443JE19"/>
<reference evidence="1 2" key="1">
    <citation type="submission" date="2019-01" db="EMBL/GenBank/DDBJ databases">
        <title>Sinorhodobacter populi sp. nov. isolated from the symptomatic bark tissue of Populus euramericana canker.</title>
        <authorList>
            <person name="Xu G."/>
        </authorList>
    </citation>
    <scope>NUCLEOTIDE SEQUENCE [LARGE SCALE GENOMIC DNA]</scope>
    <source>
        <strain evidence="1 2">SK2B-1</strain>
    </source>
</reference>
<comment type="caution">
    <text evidence="1">The sequence shown here is derived from an EMBL/GenBank/DDBJ whole genome shotgun (WGS) entry which is preliminary data.</text>
</comment>
<dbReference type="RefSeq" id="WP_128209646.1">
    <property type="nucleotide sequence ID" value="NZ_JBHRSO010000024.1"/>
</dbReference>
<proteinExistence type="predicted"/>
<dbReference type="EMBL" id="SAUZ01000018">
    <property type="protein sequence ID" value="RWR18795.1"/>
    <property type="molecule type" value="Genomic_DNA"/>
</dbReference>
<evidence type="ECO:0000313" key="2">
    <source>
        <dbReference type="Proteomes" id="UP000284476"/>
    </source>
</evidence>
<name>A0A443JE19_9RHOB</name>